<proteinExistence type="predicted"/>
<dbReference type="InterPro" id="IPR043519">
    <property type="entry name" value="NT_sf"/>
</dbReference>
<organism evidence="2 3">
    <name type="scientific">Thiocapsa imhoffii</name>
    <dbReference type="NCBI Taxonomy" id="382777"/>
    <lineage>
        <taxon>Bacteria</taxon>
        <taxon>Pseudomonadati</taxon>
        <taxon>Pseudomonadota</taxon>
        <taxon>Gammaproteobacteria</taxon>
        <taxon>Chromatiales</taxon>
        <taxon>Chromatiaceae</taxon>
        <taxon>Thiocapsa</taxon>
    </lineage>
</organism>
<gene>
    <name evidence="2" type="ORF">CKO25_17820</name>
</gene>
<protein>
    <recommendedName>
        <fullName evidence="1">Polymerase nucleotidyl transferase domain-containing protein</fullName>
    </recommendedName>
</protein>
<name>A0A9X0WKM8_9GAMM</name>
<reference evidence="2 3" key="1">
    <citation type="journal article" date="2020" name="Microorganisms">
        <title>Osmotic Adaptation and Compatible Solute Biosynthesis of Phototrophic Bacteria as Revealed from Genome Analyses.</title>
        <authorList>
            <person name="Imhoff J.F."/>
            <person name="Rahn T."/>
            <person name="Kunzel S."/>
            <person name="Keller A."/>
            <person name="Neulinger S.C."/>
        </authorList>
    </citation>
    <scope>NUCLEOTIDE SEQUENCE [LARGE SCALE GENOMIC DNA]</scope>
    <source>
        <strain evidence="2 3">DSM 21303</strain>
    </source>
</reference>
<evidence type="ECO:0000259" key="1">
    <source>
        <dbReference type="Pfam" id="PF01909"/>
    </source>
</evidence>
<sequence>MRLTPEHIAHIHQAVNTYFNGDTVIWLFGSALDDQAHGGDVDLYIEPSAPLPTNVLLARQALERELERRLHRPVDVVIGREPLTAFMRQARTEGQRL</sequence>
<dbReference type="Gene3D" id="3.30.460.10">
    <property type="entry name" value="Beta Polymerase, domain 2"/>
    <property type="match status" value="1"/>
</dbReference>
<dbReference type="Proteomes" id="UP001138802">
    <property type="component" value="Unassembled WGS sequence"/>
</dbReference>
<dbReference type="EMBL" id="NRSD01000026">
    <property type="protein sequence ID" value="MBK1646469.1"/>
    <property type="molecule type" value="Genomic_DNA"/>
</dbReference>
<dbReference type="CDD" id="cd05403">
    <property type="entry name" value="NT_KNTase_like"/>
    <property type="match status" value="1"/>
</dbReference>
<accession>A0A9X0WKM8</accession>
<dbReference type="SUPFAM" id="SSF81301">
    <property type="entry name" value="Nucleotidyltransferase"/>
    <property type="match status" value="1"/>
</dbReference>
<dbReference type="GO" id="GO:0016779">
    <property type="term" value="F:nucleotidyltransferase activity"/>
    <property type="evidence" value="ECO:0007669"/>
    <property type="project" value="InterPro"/>
</dbReference>
<dbReference type="AlphaFoldDB" id="A0A9X0WKM8"/>
<keyword evidence="3" id="KW-1185">Reference proteome</keyword>
<dbReference type="Pfam" id="PF01909">
    <property type="entry name" value="NTP_transf_2"/>
    <property type="match status" value="1"/>
</dbReference>
<evidence type="ECO:0000313" key="3">
    <source>
        <dbReference type="Proteomes" id="UP001138802"/>
    </source>
</evidence>
<dbReference type="InterPro" id="IPR002934">
    <property type="entry name" value="Polymerase_NTP_transf_dom"/>
</dbReference>
<evidence type="ECO:0000313" key="2">
    <source>
        <dbReference type="EMBL" id="MBK1646469.1"/>
    </source>
</evidence>
<dbReference type="RefSeq" id="WP_200389286.1">
    <property type="nucleotide sequence ID" value="NZ_NRSD01000026.1"/>
</dbReference>
<comment type="caution">
    <text evidence="2">The sequence shown here is derived from an EMBL/GenBank/DDBJ whole genome shotgun (WGS) entry which is preliminary data.</text>
</comment>
<feature type="domain" description="Polymerase nucleotidyl transferase" evidence="1">
    <location>
        <begin position="13"/>
        <end position="82"/>
    </location>
</feature>